<dbReference type="InterPro" id="IPR037069">
    <property type="entry name" value="AcylCoA_DH/ox_N_sf"/>
</dbReference>
<dbReference type="InterPro" id="IPR046373">
    <property type="entry name" value="Acyl-CoA_Oxase/DH_mid-dom_sf"/>
</dbReference>
<dbReference type="InterPro" id="IPR036250">
    <property type="entry name" value="AcylCo_DH-like_C"/>
</dbReference>
<keyword evidence="4 6" id="KW-0274">FAD</keyword>
<dbReference type="InterPro" id="IPR009100">
    <property type="entry name" value="AcylCoA_DH/oxidase_NM_dom_sf"/>
</dbReference>
<evidence type="ECO:0000313" key="11">
    <source>
        <dbReference type="Proteomes" id="UP001642482"/>
    </source>
</evidence>
<keyword evidence="5 6" id="KW-0560">Oxidoreductase</keyword>
<dbReference type="Gene3D" id="2.40.110.10">
    <property type="entry name" value="Butyryl-CoA Dehydrogenase, subunit A, domain 2"/>
    <property type="match status" value="1"/>
</dbReference>
<protein>
    <recommendedName>
        <fullName evidence="12">Acyl-CoA dehydrogenase</fullName>
    </recommendedName>
</protein>
<dbReference type="Pfam" id="PF00441">
    <property type="entry name" value="Acyl-CoA_dh_1"/>
    <property type="match status" value="1"/>
</dbReference>
<evidence type="ECO:0000256" key="4">
    <source>
        <dbReference type="ARBA" id="ARBA00022827"/>
    </source>
</evidence>
<keyword evidence="3 6" id="KW-0285">Flavoprotein</keyword>
<dbReference type="SUPFAM" id="SSF56645">
    <property type="entry name" value="Acyl-CoA dehydrogenase NM domain-like"/>
    <property type="match status" value="1"/>
</dbReference>
<dbReference type="InterPro" id="IPR009075">
    <property type="entry name" value="AcylCo_DH/oxidase_C"/>
</dbReference>
<evidence type="ECO:0000313" key="10">
    <source>
        <dbReference type="EMBL" id="CAK7224301.1"/>
    </source>
</evidence>
<organism evidence="10 11">
    <name type="scientific">Sporothrix eucalyptigena</name>
    <dbReference type="NCBI Taxonomy" id="1812306"/>
    <lineage>
        <taxon>Eukaryota</taxon>
        <taxon>Fungi</taxon>
        <taxon>Dikarya</taxon>
        <taxon>Ascomycota</taxon>
        <taxon>Pezizomycotina</taxon>
        <taxon>Sordariomycetes</taxon>
        <taxon>Sordariomycetidae</taxon>
        <taxon>Ophiostomatales</taxon>
        <taxon>Ophiostomataceae</taxon>
        <taxon>Sporothrix</taxon>
    </lineage>
</organism>
<dbReference type="Gene3D" id="1.10.540.10">
    <property type="entry name" value="Acyl-CoA dehydrogenase/oxidase, N-terminal domain"/>
    <property type="match status" value="1"/>
</dbReference>
<name>A0ABP0BZ48_9PEZI</name>
<evidence type="ECO:0000259" key="9">
    <source>
        <dbReference type="Pfam" id="PF02771"/>
    </source>
</evidence>
<dbReference type="Gene3D" id="1.20.140.10">
    <property type="entry name" value="Butyryl-CoA Dehydrogenase, subunit A, domain 3"/>
    <property type="match status" value="1"/>
</dbReference>
<dbReference type="InterPro" id="IPR013786">
    <property type="entry name" value="AcylCoA_DH/ox_N"/>
</dbReference>
<comment type="cofactor">
    <cofactor evidence="1 6">
        <name>FAD</name>
        <dbReference type="ChEBI" id="CHEBI:57692"/>
    </cofactor>
</comment>
<evidence type="ECO:0000259" key="8">
    <source>
        <dbReference type="Pfam" id="PF02770"/>
    </source>
</evidence>
<keyword evidence="11" id="KW-1185">Reference proteome</keyword>
<accession>A0ABP0BZ48</accession>
<evidence type="ECO:0000256" key="2">
    <source>
        <dbReference type="ARBA" id="ARBA00009347"/>
    </source>
</evidence>
<evidence type="ECO:0000259" key="7">
    <source>
        <dbReference type="Pfam" id="PF00441"/>
    </source>
</evidence>
<dbReference type="InterPro" id="IPR006089">
    <property type="entry name" value="Acyl-CoA_DH_CS"/>
</dbReference>
<dbReference type="EMBL" id="CAWUHD010000054">
    <property type="protein sequence ID" value="CAK7224301.1"/>
    <property type="molecule type" value="Genomic_DNA"/>
</dbReference>
<dbReference type="InterPro" id="IPR006091">
    <property type="entry name" value="Acyl-CoA_Oxase/DH_mid-dom"/>
</dbReference>
<gene>
    <name evidence="10" type="ORF">SEUCBS140593_005528</name>
</gene>
<feature type="domain" description="Acyl-CoA dehydrogenase/oxidase C-terminal" evidence="7">
    <location>
        <begin position="315"/>
        <end position="460"/>
    </location>
</feature>
<dbReference type="Pfam" id="PF02770">
    <property type="entry name" value="Acyl-CoA_dh_M"/>
    <property type="match status" value="1"/>
</dbReference>
<dbReference type="InterPro" id="IPR050741">
    <property type="entry name" value="Acyl-CoA_dehydrogenase"/>
</dbReference>
<comment type="caution">
    <text evidence="10">The sequence shown here is derived from an EMBL/GenBank/DDBJ whole genome shotgun (WGS) entry which is preliminary data.</text>
</comment>
<feature type="domain" description="Acyl-CoA dehydrogenase/oxidase N-terminal" evidence="9">
    <location>
        <begin position="36"/>
        <end position="165"/>
    </location>
</feature>
<dbReference type="Proteomes" id="UP001642482">
    <property type="component" value="Unassembled WGS sequence"/>
</dbReference>
<dbReference type="Pfam" id="PF02771">
    <property type="entry name" value="Acyl-CoA_dh_N"/>
    <property type="match status" value="1"/>
</dbReference>
<reference evidence="10 11" key="1">
    <citation type="submission" date="2024-01" db="EMBL/GenBank/DDBJ databases">
        <authorList>
            <person name="Allen C."/>
            <person name="Tagirdzhanova G."/>
        </authorList>
    </citation>
    <scope>NUCLEOTIDE SEQUENCE [LARGE SCALE GENOMIC DNA]</scope>
</reference>
<evidence type="ECO:0000256" key="6">
    <source>
        <dbReference type="RuleBase" id="RU362125"/>
    </source>
</evidence>
<evidence type="ECO:0008006" key="12">
    <source>
        <dbReference type="Google" id="ProtNLM"/>
    </source>
</evidence>
<dbReference type="PANTHER" id="PTHR48083:SF28">
    <property type="entry name" value="ACYL-COA DEHYDROGENASE FAMILY PROTEIN (AFU_ORTHOLOGUE AFUA_6G10880)-RELATED"/>
    <property type="match status" value="1"/>
</dbReference>
<dbReference type="PANTHER" id="PTHR48083">
    <property type="entry name" value="MEDIUM-CHAIN SPECIFIC ACYL-COA DEHYDROGENASE, MITOCHONDRIAL-RELATED"/>
    <property type="match status" value="1"/>
</dbReference>
<feature type="domain" description="Acyl-CoA oxidase/dehydrogenase middle" evidence="8">
    <location>
        <begin position="170"/>
        <end position="260"/>
    </location>
</feature>
<dbReference type="SUPFAM" id="SSF47203">
    <property type="entry name" value="Acyl-CoA dehydrogenase C-terminal domain-like"/>
    <property type="match status" value="1"/>
</dbReference>
<proteinExistence type="inferred from homology"/>
<dbReference type="PROSITE" id="PS00072">
    <property type="entry name" value="ACYL_COA_DH_1"/>
    <property type="match status" value="1"/>
</dbReference>
<evidence type="ECO:0000256" key="1">
    <source>
        <dbReference type="ARBA" id="ARBA00001974"/>
    </source>
</evidence>
<comment type="similarity">
    <text evidence="2 6">Belongs to the acyl-CoA dehydrogenase family.</text>
</comment>
<evidence type="ECO:0000256" key="3">
    <source>
        <dbReference type="ARBA" id="ARBA00022630"/>
    </source>
</evidence>
<evidence type="ECO:0000256" key="5">
    <source>
        <dbReference type="ARBA" id="ARBA00023002"/>
    </source>
</evidence>
<sequence length="475" mass="52011">MAALSAHTREKWLFGSKLPYAEAPWARGCPSPYYRDSHRQLRQAMRSWVDKHLIPHVEQWEEAASLPDDLYQQAADDGLLMPMAAGSSIPADWRGKFPVIGNVDPAEWDGFHDFIIHDEFGRIGGVGVENGLVGGVHWQTLAIPAIRRFGSEHLQTTIVPKILSGAGRIALAVTEPDAGSDVQGLQTEAVLSDDGSHFVVSGMKKWITSGMYCDYFLTLTKDAAGGFTLLVVPPSQGISKKHMTVSGSTAAGTAFIDYDDVHVSVNMVVGERGKGLKYIMSNFNHEVRAHNTLVSQNTLRPCPAIPGHACADEAMQRLFLGFQALRCARVCLEDSMDYAMSRQTFGKPLTEHAVIRFKFAHMSRETEALQAWIEALIYQLSQLSPAEAEFLLAGTTAQLKAHAGIVLEHVVREAIQIMGGIGLTRGGRGGRVERIWRDVKALTVPGGSEEILLDFASKRSLKVAAELMKEPKGRL</sequence>